<evidence type="ECO:0000256" key="9">
    <source>
        <dbReference type="ARBA" id="ARBA00034078"/>
    </source>
</evidence>
<dbReference type="OrthoDB" id="25106at2"/>
<reference evidence="11 12" key="2">
    <citation type="journal article" date="2015" name="Stand. Genomic Sci.">
        <title>Draft genome sequence of Cellulomonas carbonis T26(T) and comparative analysis of six Cellulomonas genomes.</title>
        <authorList>
            <person name="Zhuang W."/>
            <person name="Zhang S."/>
            <person name="Xia X."/>
            <person name="Wang G."/>
        </authorList>
    </citation>
    <scope>NUCLEOTIDE SEQUENCE [LARGE SCALE GENOMIC DNA]</scope>
    <source>
        <strain evidence="11 12">T26</strain>
    </source>
</reference>
<feature type="domain" description="Rieske" evidence="10">
    <location>
        <begin position="1"/>
        <end position="93"/>
    </location>
</feature>
<keyword evidence="7" id="KW-1015">Disulfide bond</keyword>
<gene>
    <name evidence="11" type="ORF">N868_08075</name>
</gene>
<dbReference type="GO" id="GO:0046872">
    <property type="term" value="F:metal ion binding"/>
    <property type="evidence" value="ECO:0007669"/>
    <property type="project" value="UniProtKB-KW"/>
</dbReference>
<dbReference type="InterPro" id="IPR017941">
    <property type="entry name" value="Rieske_2Fe-2S"/>
</dbReference>
<evidence type="ECO:0000256" key="8">
    <source>
        <dbReference type="ARBA" id="ARBA00029586"/>
    </source>
</evidence>
<dbReference type="GO" id="GO:0004497">
    <property type="term" value="F:monooxygenase activity"/>
    <property type="evidence" value="ECO:0007669"/>
    <property type="project" value="UniProtKB-ARBA"/>
</dbReference>
<dbReference type="Pfam" id="PF00355">
    <property type="entry name" value="Rieske"/>
    <property type="match status" value="1"/>
</dbReference>
<evidence type="ECO:0000259" key="10">
    <source>
        <dbReference type="PROSITE" id="PS51296"/>
    </source>
</evidence>
<proteinExistence type="predicted"/>
<evidence type="ECO:0000256" key="6">
    <source>
        <dbReference type="ARBA" id="ARBA00023014"/>
    </source>
</evidence>
<keyword evidence="3" id="KW-0001">2Fe-2S</keyword>
<dbReference type="PANTHER" id="PTHR10134">
    <property type="entry name" value="CYTOCHROME B-C1 COMPLEX SUBUNIT RIESKE, MITOCHONDRIAL"/>
    <property type="match status" value="1"/>
</dbReference>
<dbReference type="Gene3D" id="2.102.10.10">
    <property type="entry name" value="Rieske [2Fe-2S] iron-sulphur domain"/>
    <property type="match status" value="1"/>
</dbReference>
<keyword evidence="6" id="KW-0411">Iron-sulfur</keyword>
<evidence type="ECO:0000256" key="3">
    <source>
        <dbReference type="ARBA" id="ARBA00022714"/>
    </source>
</evidence>
<evidence type="ECO:0000256" key="2">
    <source>
        <dbReference type="ARBA" id="ARBA00015816"/>
    </source>
</evidence>
<evidence type="ECO:0000313" key="12">
    <source>
        <dbReference type="Proteomes" id="UP000029839"/>
    </source>
</evidence>
<dbReference type="InterPro" id="IPR014349">
    <property type="entry name" value="Rieske_Fe-S_prot"/>
</dbReference>
<dbReference type="CDD" id="cd03467">
    <property type="entry name" value="Rieske"/>
    <property type="match status" value="1"/>
</dbReference>
<keyword evidence="4" id="KW-0479">Metal-binding</keyword>
<comment type="cofactor">
    <cofactor evidence="9">
        <name>[2Fe-2S] cluster</name>
        <dbReference type="ChEBI" id="CHEBI:190135"/>
    </cofactor>
</comment>
<dbReference type="EMBL" id="AXCY01000221">
    <property type="protein sequence ID" value="KGM08493.1"/>
    <property type="molecule type" value="Genomic_DNA"/>
</dbReference>
<feature type="non-terminal residue" evidence="11">
    <location>
        <position position="1"/>
    </location>
</feature>
<dbReference type="SUPFAM" id="SSF50022">
    <property type="entry name" value="ISP domain"/>
    <property type="match status" value="1"/>
</dbReference>
<dbReference type="GO" id="GO:0016705">
    <property type="term" value="F:oxidoreductase activity, acting on paired donors, with incorporation or reduction of molecular oxygen"/>
    <property type="evidence" value="ECO:0007669"/>
    <property type="project" value="UniProtKB-ARBA"/>
</dbReference>
<dbReference type="PRINTS" id="PR00162">
    <property type="entry name" value="RIESKE"/>
</dbReference>
<evidence type="ECO:0000313" key="11">
    <source>
        <dbReference type="EMBL" id="KGM08493.1"/>
    </source>
</evidence>
<dbReference type="GO" id="GO:0016020">
    <property type="term" value="C:membrane"/>
    <property type="evidence" value="ECO:0007669"/>
    <property type="project" value="InterPro"/>
</dbReference>
<comment type="function">
    <text evidence="1">Iron-sulfur subunit of the cytochrome bc1 complex, an essential component of the respiratory electron transport chain required for ATP synthesis. The bc1 complex catalyzes the oxidation of menaquinol and the reduction of cytochrome c in the respiratory chain. The bc1 complex operates through a Q-cycle mechanism that couples electron transfer to generation of the proton gradient that drives ATP synthesis.</text>
</comment>
<dbReference type="AlphaFoldDB" id="A0A0A0BJ04"/>
<evidence type="ECO:0000256" key="4">
    <source>
        <dbReference type="ARBA" id="ARBA00022723"/>
    </source>
</evidence>
<sequence length="94" mass="9310">LVTLDAVPVGGAVAVTTAAGDPVVVAQPEAGTAVCFSAICTHLGCTVAPEGDELRCPCHGSVFRATTGEVVTGPAERPLEPVAVEVRDGAVVEA</sequence>
<dbReference type="PROSITE" id="PS51296">
    <property type="entry name" value="RIESKE"/>
    <property type="match status" value="1"/>
</dbReference>
<reference evidence="11 12" key="1">
    <citation type="submission" date="2013-08" db="EMBL/GenBank/DDBJ databases">
        <title>Genome sequencing of Cellulomonas carbonis T26.</title>
        <authorList>
            <person name="Chen F."/>
            <person name="Li Y."/>
            <person name="Wang G."/>
        </authorList>
    </citation>
    <scope>NUCLEOTIDE SEQUENCE [LARGE SCALE GENOMIC DNA]</scope>
    <source>
        <strain evidence="11 12">T26</strain>
    </source>
</reference>
<dbReference type="InterPro" id="IPR036922">
    <property type="entry name" value="Rieske_2Fe-2S_sf"/>
</dbReference>
<comment type="caution">
    <text evidence="11">The sequence shown here is derived from an EMBL/GenBank/DDBJ whole genome shotgun (WGS) entry which is preliminary data.</text>
</comment>
<evidence type="ECO:0000256" key="5">
    <source>
        <dbReference type="ARBA" id="ARBA00023004"/>
    </source>
</evidence>
<evidence type="ECO:0000256" key="1">
    <source>
        <dbReference type="ARBA" id="ARBA00002494"/>
    </source>
</evidence>
<dbReference type="Proteomes" id="UP000029839">
    <property type="component" value="Unassembled WGS sequence"/>
</dbReference>
<accession>A0A0A0BJ04</accession>
<keyword evidence="5" id="KW-0408">Iron</keyword>
<keyword evidence="12" id="KW-1185">Reference proteome</keyword>
<dbReference type="RefSeq" id="WP_043610535.1">
    <property type="nucleotide sequence ID" value="NZ_AXCY01000221.1"/>
</dbReference>
<organism evidence="11 12">
    <name type="scientific">Cellulomonas carbonis T26</name>
    <dbReference type="NCBI Taxonomy" id="947969"/>
    <lineage>
        <taxon>Bacteria</taxon>
        <taxon>Bacillati</taxon>
        <taxon>Actinomycetota</taxon>
        <taxon>Actinomycetes</taxon>
        <taxon>Micrococcales</taxon>
        <taxon>Cellulomonadaceae</taxon>
        <taxon>Cellulomonas</taxon>
    </lineage>
</organism>
<dbReference type="InterPro" id="IPR005805">
    <property type="entry name" value="Rieske_Fe-S_prot_C"/>
</dbReference>
<evidence type="ECO:0000256" key="7">
    <source>
        <dbReference type="ARBA" id="ARBA00023157"/>
    </source>
</evidence>
<dbReference type="GO" id="GO:0051537">
    <property type="term" value="F:2 iron, 2 sulfur cluster binding"/>
    <property type="evidence" value="ECO:0007669"/>
    <property type="project" value="UniProtKB-KW"/>
</dbReference>
<name>A0A0A0BJ04_9CELL</name>
<protein>
    <recommendedName>
        <fullName evidence="2">Cytochrome bc1 complex Rieske iron-sulfur subunit</fullName>
    </recommendedName>
    <alternativeName>
        <fullName evidence="8">Cytochrome bc1 reductase complex subunit QcrA</fullName>
    </alternativeName>
</protein>